<dbReference type="Gene3D" id="2.130.10.10">
    <property type="entry name" value="YVTN repeat-like/Quinoprotein amine dehydrogenase"/>
    <property type="match status" value="1"/>
</dbReference>
<protein>
    <submittedName>
        <fullName evidence="3">Pre-mRNA-splicing factor rse-1</fullName>
    </submittedName>
</protein>
<dbReference type="Proteomes" id="UP000737391">
    <property type="component" value="Unassembled WGS sequence"/>
</dbReference>
<dbReference type="Pfam" id="PF03178">
    <property type="entry name" value="CPSF_A"/>
    <property type="match status" value="1"/>
</dbReference>
<dbReference type="InterPro" id="IPR010730">
    <property type="entry name" value="HET"/>
</dbReference>
<keyword evidence="4" id="KW-1185">Reference proteome</keyword>
<gene>
    <name evidence="3" type="ORF">FAGAP_11514</name>
</gene>
<sequence>MAARVLEASTAREMGQRVCSGVNLDDLIFNIELLKPPTQSEPWEADVADKPGYHHFYALLGCLMATSYARQCFTIETLYLNRAISNLDVVVLKMPNNPFKEFRRYLEKVRKEVHRLQVFFQRIEIEDGPATDSVLCAIYLELKPIIGFHDTEYPYHKMDFEWVYKGAVLRCRNGALKIDLIAHYCGAEQPSYDSYELYCSPGTPPPWKIIGTGTHVQHDVTSPGTWDMIRGWIGQCINHHKDCKVVSEDRPFPTRVVAVGDGDREPHLFIPSSDDRGRYIALSHCWGDAMPLKTTNASFTEFCHGLHFDRFPKTFQDAITVCRKLSIEYLWIDSLCIIQGHEHNWAIESPKVCDIYQNAYLTIAAAAAHNSSEGLFQPRPFSLRKSFLTASKNGQLVDEVLQKIELEGNEAAMSAAVVPFTGQDGESFLLVGTGKDMILNPRQFSEGYIHVYRFQENGRELEFIHKTKVEEPPMALVAFQGRLAAGIGKALRIYDLGLKQLLRKSHVEVAPQLIVSLNTQGIRLVVGDLQQGVTMVVFDHEYQKLIPFIDDTIARWTTCTAMVDYESVAGGDKFGNLWIVRYPEKASQEADEGGNPLLNARDYLHGAPNRLDSVAHYFAQDIPTSITKASLVVGGQDVIVWSGLQGTIGVLIPFVTREDADFFHTLEVQMRAEDQSPVGRDYLMYRGYYVPVKGVIDGELCERFRLLPLDKKQQIAGELDRSVRGIERKISDVRTRSAF</sequence>
<dbReference type="GO" id="GO:0005634">
    <property type="term" value="C:nucleus"/>
    <property type="evidence" value="ECO:0007669"/>
    <property type="project" value="InterPro"/>
</dbReference>
<evidence type="ECO:0000313" key="3">
    <source>
        <dbReference type="EMBL" id="KAF4485632.1"/>
    </source>
</evidence>
<organism evidence="3 4">
    <name type="scientific">Fusarium agapanthi</name>
    <dbReference type="NCBI Taxonomy" id="1803897"/>
    <lineage>
        <taxon>Eukaryota</taxon>
        <taxon>Fungi</taxon>
        <taxon>Dikarya</taxon>
        <taxon>Ascomycota</taxon>
        <taxon>Pezizomycotina</taxon>
        <taxon>Sordariomycetes</taxon>
        <taxon>Hypocreomycetidae</taxon>
        <taxon>Hypocreales</taxon>
        <taxon>Nectriaceae</taxon>
        <taxon>Fusarium</taxon>
        <taxon>Fusarium fujikuroi species complex</taxon>
    </lineage>
</organism>
<evidence type="ECO:0000259" key="2">
    <source>
        <dbReference type="Pfam" id="PF06985"/>
    </source>
</evidence>
<dbReference type="EMBL" id="LUFC02001086">
    <property type="protein sequence ID" value="KAF4485632.1"/>
    <property type="molecule type" value="Genomic_DNA"/>
</dbReference>
<dbReference type="AlphaFoldDB" id="A0A9P5B5J2"/>
<dbReference type="PANTHER" id="PTHR10644">
    <property type="entry name" value="DNA REPAIR/RNA PROCESSING CPSF FAMILY"/>
    <property type="match status" value="1"/>
</dbReference>
<dbReference type="OrthoDB" id="436637at2759"/>
<feature type="domain" description="RSE1/DDB1/CPSF1 C-terminal" evidence="1">
    <location>
        <begin position="397"/>
        <end position="704"/>
    </location>
</feature>
<evidence type="ECO:0000259" key="1">
    <source>
        <dbReference type="Pfam" id="PF03178"/>
    </source>
</evidence>
<proteinExistence type="predicted"/>
<feature type="domain" description="Heterokaryon incompatibility" evidence="2">
    <location>
        <begin position="279"/>
        <end position="387"/>
    </location>
</feature>
<name>A0A9P5B5J2_9HYPO</name>
<dbReference type="GO" id="GO:0003676">
    <property type="term" value="F:nucleic acid binding"/>
    <property type="evidence" value="ECO:0007669"/>
    <property type="project" value="InterPro"/>
</dbReference>
<comment type="caution">
    <text evidence="3">The sequence shown here is derived from an EMBL/GenBank/DDBJ whole genome shotgun (WGS) entry which is preliminary data.</text>
</comment>
<accession>A0A9P5B5J2</accession>
<reference evidence="3" key="1">
    <citation type="submission" date="2020-01" db="EMBL/GenBank/DDBJ databases">
        <title>Identification and distribution of gene clusters putatively required for synthesis of sphingolipid metabolism inhibitors in phylogenetically diverse species of the filamentous fungus Fusarium.</title>
        <authorList>
            <person name="Kim H.-S."/>
            <person name="Busman M."/>
            <person name="Brown D.W."/>
            <person name="Divon H."/>
            <person name="Uhlig S."/>
            <person name="Proctor R.H."/>
        </authorList>
    </citation>
    <scope>NUCLEOTIDE SEQUENCE</scope>
    <source>
        <strain evidence="3">NRRL 31653</strain>
    </source>
</reference>
<dbReference type="InterPro" id="IPR015943">
    <property type="entry name" value="WD40/YVTN_repeat-like_dom_sf"/>
</dbReference>
<dbReference type="InterPro" id="IPR004871">
    <property type="entry name" value="RSE1/DDB1/CPSF1_C"/>
</dbReference>
<evidence type="ECO:0000313" key="4">
    <source>
        <dbReference type="Proteomes" id="UP000737391"/>
    </source>
</evidence>
<dbReference type="Pfam" id="PF06985">
    <property type="entry name" value="HET"/>
    <property type="match status" value="1"/>
</dbReference>
<dbReference type="InterPro" id="IPR050358">
    <property type="entry name" value="RSE1/DDB1/CFT1"/>
</dbReference>